<comment type="caution">
    <text evidence="2">The sequence shown here is derived from an EMBL/GenBank/DDBJ whole genome shotgun (WGS) entry which is preliminary data.</text>
</comment>
<dbReference type="PANTHER" id="PTHR43162:SF1">
    <property type="entry name" value="PRESTALK A DIFFERENTIATION PROTEIN A"/>
    <property type="match status" value="1"/>
</dbReference>
<dbReference type="PANTHER" id="PTHR43162">
    <property type="match status" value="1"/>
</dbReference>
<dbReference type="InterPro" id="IPR016040">
    <property type="entry name" value="NAD(P)-bd_dom"/>
</dbReference>
<organism evidence="2 3">
    <name type="scientific">Kribbella antibiotica</name>
    <dbReference type="NCBI Taxonomy" id="190195"/>
    <lineage>
        <taxon>Bacteria</taxon>
        <taxon>Bacillati</taxon>
        <taxon>Actinomycetota</taxon>
        <taxon>Actinomycetes</taxon>
        <taxon>Propionibacteriales</taxon>
        <taxon>Kribbellaceae</taxon>
        <taxon>Kribbella</taxon>
    </lineage>
</organism>
<evidence type="ECO:0000313" key="2">
    <source>
        <dbReference type="EMBL" id="TDD57815.1"/>
    </source>
</evidence>
<keyword evidence="3" id="KW-1185">Reference proteome</keyword>
<dbReference type="InterPro" id="IPR051604">
    <property type="entry name" value="Ergot_Alk_Oxidoreductase"/>
</dbReference>
<dbReference type="Proteomes" id="UP000295124">
    <property type="component" value="Unassembled WGS sequence"/>
</dbReference>
<proteinExistence type="predicted"/>
<feature type="domain" description="NAD(P)-binding" evidence="1">
    <location>
        <begin position="8"/>
        <end position="167"/>
    </location>
</feature>
<evidence type="ECO:0000313" key="3">
    <source>
        <dbReference type="Proteomes" id="UP000295124"/>
    </source>
</evidence>
<gene>
    <name evidence="2" type="ORF">E1263_22110</name>
</gene>
<accession>A0A4R4ZHC2</accession>
<dbReference type="OrthoDB" id="3250520at2"/>
<reference evidence="2 3" key="1">
    <citation type="submission" date="2019-03" db="EMBL/GenBank/DDBJ databases">
        <title>Draft genome sequences of novel Actinobacteria.</title>
        <authorList>
            <person name="Sahin N."/>
            <person name="Ay H."/>
            <person name="Saygin H."/>
        </authorList>
    </citation>
    <scope>NUCLEOTIDE SEQUENCE [LARGE SCALE GENOMIC DNA]</scope>
    <source>
        <strain evidence="2 3">JCM 13523</strain>
    </source>
</reference>
<dbReference type="AlphaFoldDB" id="A0A4R4ZHC2"/>
<dbReference type="InterPro" id="IPR036291">
    <property type="entry name" value="NAD(P)-bd_dom_sf"/>
</dbReference>
<sequence>MTTFAVLGGTGKVGRRLTRILAADRHDARPVSRSTPTPFDWHDESTWPDAVAGAEGVFIVGPGSATDWSPTLTRFLGVADAAGVKRAVLLSARGVEFHPEGAVAAAESALRAGPLEWTILRPTHFAQNFTEAMFVPVGGRIVVPVGDAAHPFVDVEDLAEVAAVVLADGGFNGRILELSGPEAITFAAAAEELAGATGESAIFESESDEEHVAGLRAAGTPEGYVRWRMAMLNGIRSGADAYTSDGITEVLGRPATSFHAWADREVVPCRPSPM</sequence>
<evidence type="ECO:0000259" key="1">
    <source>
        <dbReference type="Pfam" id="PF13460"/>
    </source>
</evidence>
<dbReference type="SUPFAM" id="SSF51735">
    <property type="entry name" value="NAD(P)-binding Rossmann-fold domains"/>
    <property type="match status" value="1"/>
</dbReference>
<dbReference type="Pfam" id="PF13460">
    <property type="entry name" value="NAD_binding_10"/>
    <property type="match status" value="1"/>
</dbReference>
<dbReference type="Gene3D" id="3.40.50.720">
    <property type="entry name" value="NAD(P)-binding Rossmann-like Domain"/>
    <property type="match status" value="1"/>
</dbReference>
<name>A0A4R4ZHC2_9ACTN</name>
<dbReference type="RefSeq" id="WP_132170363.1">
    <property type="nucleotide sequence ID" value="NZ_SMKX01000065.1"/>
</dbReference>
<dbReference type="EMBL" id="SMKX01000065">
    <property type="protein sequence ID" value="TDD57815.1"/>
    <property type="molecule type" value="Genomic_DNA"/>
</dbReference>
<protein>
    <recommendedName>
        <fullName evidence="1">NAD(P)-binding domain-containing protein</fullName>
    </recommendedName>
</protein>
<dbReference type="Gene3D" id="3.90.25.10">
    <property type="entry name" value="UDP-galactose 4-epimerase, domain 1"/>
    <property type="match status" value="1"/>
</dbReference>